<evidence type="ECO:0000313" key="2">
    <source>
        <dbReference type="Proteomes" id="UP000485058"/>
    </source>
</evidence>
<comment type="caution">
    <text evidence="1">The sequence shown here is derived from an EMBL/GenBank/DDBJ whole genome shotgun (WGS) entry which is preliminary data.</text>
</comment>
<dbReference type="AlphaFoldDB" id="A0A699YCJ3"/>
<feature type="non-terminal residue" evidence="1">
    <location>
        <position position="530"/>
    </location>
</feature>
<name>A0A699YCJ3_HAELA</name>
<evidence type="ECO:0000313" key="1">
    <source>
        <dbReference type="EMBL" id="GFH07930.1"/>
    </source>
</evidence>
<keyword evidence="2" id="KW-1185">Reference proteome</keyword>
<organism evidence="1 2">
    <name type="scientific">Haematococcus lacustris</name>
    <name type="common">Green alga</name>
    <name type="synonym">Haematococcus pluvialis</name>
    <dbReference type="NCBI Taxonomy" id="44745"/>
    <lineage>
        <taxon>Eukaryota</taxon>
        <taxon>Viridiplantae</taxon>
        <taxon>Chlorophyta</taxon>
        <taxon>core chlorophytes</taxon>
        <taxon>Chlorophyceae</taxon>
        <taxon>CS clade</taxon>
        <taxon>Chlamydomonadales</taxon>
        <taxon>Haematococcaceae</taxon>
        <taxon>Haematococcus</taxon>
    </lineage>
</organism>
<accession>A0A699YCJ3</accession>
<protein>
    <submittedName>
        <fullName evidence="1">BTB domain-containing protein</fullName>
    </submittedName>
</protein>
<dbReference type="EMBL" id="BLLF01000126">
    <property type="protein sequence ID" value="GFH07930.1"/>
    <property type="molecule type" value="Genomic_DNA"/>
</dbReference>
<gene>
    <name evidence="1" type="ORF">HaLaN_02814</name>
</gene>
<dbReference type="Proteomes" id="UP000485058">
    <property type="component" value="Unassembled WGS sequence"/>
</dbReference>
<sequence length="530" mass="57783">MLLAQPLIIKRVGDVVTPARKCQAVPPCARSGRAMRPHHSAAKTPYAWLWEDKNLADANLLLHVAGEPAGAAPLAALRVHRAVLAAHSEHFKTKVLGWADSDLQRAADFQPSIAVAHFIEAGSLPAGLTAHQLAQVCNEAKAREKLQCAETCSQAIVALVLEEAGKAQPVLPCLEETFDSQAECDAARLVVRCMYKEDLAESFKDALTLARMCRIAKRWVSSSIITSCLQRLIDLPPSQLPAEQLMLVLQTLPGNCALLPEHKKWQDRVHSLEGELNALPIPLHLYGEHVGWQEHARSLIVGQFGDVHAVITSAQLRTAFQQLPFAAVQQWAGSNALTVDSENSVVELISLWMAGSGGQACSKEQKQQLSCLVRVQHLSPAYALGRLPKLDWFDIPGASTARVAACCGFGMTEVLDTNKAPPAWSAAPRKQLDPDEVLRRTTIRWCVTRQQLVDLLASKDLTAEIASVPMYLAGVGWRVCVDLQRTRQDELNIALHQRRDLQGQEHASGLDGPGLSLSCCGQLVAYAECD</sequence>
<reference evidence="1 2" key="1">
    <citation type="submission" date="2020-02" db="EMBL/GenBank/DDBJ databases">
        <title>Draft genome sequence of Haematococcus lacustris strain NIES-144.</title>
        <authorList>
            <person name="Morimoto D."/>
            <person name="Nakagawa S."/>
            <person name="Yoshida T."/>
            <person name="Sawayama S."/>
        </authorList>
    </citation>
    <scope>NUCLEOTIDE SEQUENCE [LARGE SCALE GENOMIC DNA]</scope>
    <source>
        <strain evidence="1 2">NIES-144</strain>
    </source>
</reference>
<proteinExistence type="predicted"/>
<feature type="non-terminal residue" evidence="1">
    <location>
        <position position="1"/>
    </location>
</feature>